<name>A0ABM0JTL0_APLCA</name>
<protein>
    <submittedName>
        <fullName evidence="5">Fibrinogen-like protein 1 isoform X1</fullName>
    </submittedName>
</protein>
<dbReference type="InterPro" id="IPR002181">
    <property type="entry name" value="Fibrinogen_a/b/g_C_dom"/>
</dbReference>
<dbReference type="SMART" id="SM00186">
    <property type="entry name" value="FBG"/>
    <property type="match status" value="1"/>
</dbReference>
<dbReference type="GeneID" id="101851505"/>
<dbReference type="Proteomes" id="UP000694888">
    <property type="component" value="Unplaced"/>
</dbReference>
<dbReference type="PROSITE" id="PS51406">
    <property type="entry name" value="FIBRINOGEN_C_2"/>
    <property type="match status" value="1"/>
</dbReference>
<dbReference type="SUPFAM" id="SSF56496">
    <property type="entry name" value="Fibrinogen C-terminal domain-like"/>
    <property type="match status" value="1"/>
</dbReference>
<dbReference type="Pfam" id="PF00147">
    <property type="entry name" value="Fibrinogen_C"/>
    <property type="match status" value="1"/>
</dbReference>
<keyword evidence="2" id="KW-0732">Signal</keyword>
<dbReference type="InterPro" id="IPR036056">
    <property type="entry name" value="Fibrinogen-like_C"/>
</dbReference>
<evidence type="ECO:0000313" key="4">
    <source>
        <dbReference type="Proteomes" id="UP000694888"/>
    </source>
</evidence>
<sequence length="446" mass="51184">MDANWVSLKLILAAALLQSSCAVELNVTTPEVEVGKAANVTLKCFNLFPKTEISAIVTLRLLKRDHEKWNKTVEIRRGGKVEIKQKSLNAFAEGSIETVADSFLQLTWPVSTNDTIGQYRCDVVGLSSPDDFVLQKSLPVVVTRKTHITLHSLSETVEENRQVCLQQLRSLREDVLNTTTTLEASFQKLEASFQNTLKSLVKVLNFNTEKKKKEDLKQTQDILHNVTVNMATLQDGFQHRLSNVKEQLQRHSCADVRYLSRPSYVRLYNDMDVVCDKGWIVIQRRPVGGLDFRRKWEDYRNGFGYPPDNFWFGLEKVHRLTRLGRYQLRIDMTYKNKDYFAMYDSFSLSEGENNYKLHVSGFSGNVGDHLAYNNGQEFTTPDRDNDQHRHNCATLHSGGWWYNRCTWANLNGEWASTEAAKNLEWYSLTGSRGSVSFSMMKIRPLC</sequence>
<evidence type="ECO:0000256" key="2">
    <source>
        <dbReference type="SAM" id="SignalP"/>
    </source>
</evidence>
<dbReference type="InterPro" id="IPR014716">
    <property type="entry name" value="Fibrinogen_a/b/g_C_1"/>
</dbReference>
<evidence type="ECO:0000313" key="5">
    <source>
        <dbReference type="RefSeq" id="XP_005101182.1"/>
    </source>
</evidence>
<feature type="domain" description="Fibrinogen C-terminal" evidence="3">
    <location>
        <begin position="244"/>
        <end position="446"/>
    </location>
</feature>
<evidence type="ECO:0000259" key="3">
    <source>
        <dbReference type="PROSITE" id="PS51406"/>
    </source>
</evidence>
<keyword evidence="4" id="KW-1185">Reference proteome</keyword>
<dbReference type="PROSITE" id="PS00514">
    <property type="entry name" value="FIBRINOGEN_C_1"/>
    <property type="match status" value="1"/>
</dbReference>
<reference evidence="5" key="1">
    <citation type="submission" date="2025-08" db="UniProtKB">
        <authorList>
            <consortium name="RefSeq"/>
        </authorList>
    </citation>
    <scope>IDENTIFICATION</scope>
</reference>
<accession>A0ABM0JTL0</accession>
<proteinExistence type="predicted"/>
<dbReference type="InterPro" id="IPR050373">
    <property type="entry name" value="Fibrinogen_C-term_domain"/>
</dbReference>
<dbReference type="PANTHER" id="PTHR19143">
    <property type="entry name" value="FIBRINOGEN/TENASCIN/ANGIOPOEITIN"/>
    <property type="match status" value="1"/>
</dbReference>
<evidence type="ECO:0000256" key="1">
    <source>
        <dbReference type="ARBA" id="ARBA00023157"/>
    </source>
</evidence>
<dbReference type="InterPro" id="IPR020837">
    <property type="entry name" value="Fibrinogen_CS"/>
</dbReference>
<gene>
    <name evidence="5" type="primary">LOC101851505</name>
</gene>
<feature type="signal peptide" evidence="2">
    <location>
        <begin position="1"/>
        <end position="22"/>
    </location>
</feature>
<dbReference type="RefSeq" id="XP_005101182.1">
    <property type="nucleotide sequence ID" value="XM_005101125.2"/>
</dbReference>
<organism evidence="4 5">
    <name type="scientific">Aplysia californica</name>
    <name type="common">California sea hare</name>
    <dbReference type="NCBI Taxonomy" id="6500"/>
    <lineage>
        <taxon>Eukaryota</taxon>
        <taxon>Metazoa</taxon>
        <taxon>Spiralia</taxon>
        <taxon>Lophotrochozoa</taxon>
        <taxon>Mollusca</taxon>
        <taxon>Gastropoda</taxon>
        <taxon>Heterobranchia</taxon>
        <taxon>Euthyneura</taxon>
        <taxon>Tectipleura</taxon>
        <taxon>Aplysiida</taxon>
        <taxon>Aplysioidea</taxon>
        <taxon>Aplysiidae</taxon>
        <taxon>Aplysia</taxon>
    </lineage>
</organism>
<dbReference type="Gene3D" id="3.90.215.10">
    <property type="entry name" value="Gamma Fibrinogen, chain A, domain 1"/>
    <property type="match status" value="1"/>
</dbReference>
<keyword evidence="1" id="KW-1015">Disulfide bond</keyword>
<dbReference type="CDD" id="cd00087">
    <property type="entry name" value="FReD"/>
    <property type="match status" value="1"/>
</dbReference>
<feature type="chain" id="PRO_5047163147" evidence="2">
    <location>
        <begin position="23"/>
        <end position="446"/>
    </location>
</feature>